<proteinExistence type="predicted"/>
<organism evidence="2">
    <name type="scientific">Chlamydomonas leiostraca</name>
    <dbReference type="NCBI Taxonomy" id="1034604"/>
    <lineage>
        <taxon>Eukaryota</taxon>
        <taxon>Viridiplantae</taxon>
        <taxon>Chlorophyta</taxon>
        <taxon>core chlorophytes</taxon>
        <taxon>Chlorophyceae</taxon>
        <taxon>CS clade</taxon>
        <taxon>Chlamydomonadales</taxon>
        <taxon>Chlamydomonadaceae</taxon>
        <taxon>Chlamydomonas</taxon>
    </lineage>
</organism>
<dbReference type="AlphaFoldDB" id="A0A7S0RN76"/>
<accession>A0A7S0RN76</accession>
<feature type="compositionally biased region" description="Polar residues" evidence="1">
    <location>
        <begin position="39"/>
        <end position="58"/>
    </location>
</feature>
<feature type="non-terminal residue" evidence="2">
    <location>
        <position position="181"/>
    </location>
</feature>
<gene>
    <name evidence="2" type="ORF">CLEI1391_LOCUS10577</name>
</gene>
<reference evidence="2" key="1">
    <citation type="submission" date="2021-01" db="EMBL/GenBank/DDBJ databases">
        <authorList>
            <person name="Corre E."/>
            <person name="Pelletier E."/>
            <person name="Niang G."/>
            <person name="Scheremetjew M."/>
            <person name="Finn R."/>
            <person name="Kale V."/>
            <person name="Holt S."/>
            <person name="Cochrane G."/>
            <person name="Meng A."/>
            <person name="Brown T."/>
            <person name="Cohen L."/>
        </authorList>
    </citation>
    <scope>NUCLEOTIDE SEQUENCE</scope>
    <source>
        <strain evidence="2">SAG 11-49</strain>
    </source>
</reference>
<evidence type="ECO:0000313" key="2">
    <source>
        <dbReference type="EMBL" id="CAD8682249.1"/>
    </source>
</evidence>
<protein>
    <submittedName>
        <fullName evidence="2">Uncharacterized protein</fullName>
    </submittedName>
</protein>
<dbReference type="EMBL" id="HBFB01018856">
    <property type="protein sequence ID" value="CAD8682249.1"/>
    <property type="molecule type" value="Transcribed_RNA"/>
</dbReference>
<feature type="region of interest" description="Disordered" evidence="1">
    <location>
        <begin position="38"/>
        <end position="58"/>
    </location>
</feature>
<sequence length="181" mass="18825">MSDASKAGAPPKEAWQLAWATTLPAITALRTRPVPEITPATTEDQQGPGSTSAPTAQDTLNHSMGFEAATSAVQGGASTVTQALPASHGDTQPQPQPRTSTLTAAQAAPGLRQLLQQDPWELRVLRCGALDAGRLDGEVGAMVGEQAARAAVLLPAGHVSSIQPELNALLRLVLYGIPLWR</sequence>
<name>A0A7S0RN76_9CHLO</name>
<evidence type="ECO:0000256" key="1">
    <source>
        <dbReference type="SAM" id="MobiDB-lite"/>
    </source>
</evidence>